<comment type="caution">
    <text evidence="8">The sequence shown here is derived from an EMBL/GenBank/DDBJ whole genome shotgun (WGS) entry which is preliminary data.</text>
</comment>
<dbReference type="EMBL" id="BABT02000220">
    <property type="protein sequence ID" value="GAA99306.1"/>
    <property type="molecule type" value="Genomic_DNA"/>
</dbReference>
<evidence type="ECO:0000313" key="8">
    <source>
        <dbReference type="EMBL" id="GAA99306.1"/>
    </source>
</evidence>
<dbReference type="GO" id="GO:0061630">
    <property type="term" value="F:ubiquitin protein ligase activity"/>
    <property type="evidence" value="ECO:0007669"/>
    <property type="project" value="UniProtKB-EC"/>
</dbReference>
<dbReference type="HOGENOM" id="CLU_002173_2_4_1"/>
<dbReference type="FunCoup" id="G7E9I7">
    <property type="interactions" value="205"/>
</dbReference>
<accession>G7E9I7</accession>
<dbReference type="SUPFAM" id="SSF56204">
    <property type="entry name" value="Hect, E3 ligase catalytic domain"/>
    <property type="match status" value="1"/>
</dbReference>
<evidence type="ECO:0000256" key="3">
    <source>
        <dbReference type="ARBA" id="ARBA00022679"/>
    </source>
</evidence>
<keyword evidence="4 5" id="KW-0833">Ubl conjugation pathway</keyword>
<dbReference type="InterPro" id="IPR035983">
    <property type="entry name" value="Hect_E3_ubiquitin_ligase"/>
</dbReference>
<feature type="compositionally biased region" description="Polar residues" evidence="6">
    <location>
        <begin position="1"/>
        <end position="10"/>
    </location>
</feature>
<keyword evidence="9" id="KW-1185">Reference proteome</keyword>
<dbReference type="Proteomes" id="UP000009131">
    <property type="component" value="Unassembled WGS sequence"/>
</dbReference>
<dbReference type="eggNOG" id="KOG0942">
    <property type="taxonomic scope" value="Eukaryota"/>
</dbReference>
<dbReference type="STRING" id="764103.G7E9I7"/>
<organism evidence="8 9">
    <name type="scientific">Mixia osmundae (strain CBS 9802 / IAM 14324 / JCM 22182 / KY 12970)</name>
    <dbReference type="NCBI Taxonomy" id="764103"/>
    <lineage>
        <taxon>Eukaryota</taxon>
        <taxon>Fungi</taxon>
        <taxon>Dikarya</taxon>
        <taxon>Basidiomycota</taxon>
        <taxon>Pucciniomycotina</taxon>
        <taxon>Mixiomycetes</taxon>
        <taxon>Mixiales</taxon>
        <taxon>Mixiaceae</taxon>
        <taxon>Mixia</taxon>
    </lineage>
</organism>
<evidence type="ECO:0000256" key="4">
    <source>
        <dbReference type="ARBA" id="ARBA00022786"/>
    </source>
</evidence>
<dbReference type="AlphaFoldDB" id="G7E9I7"/>
<dbReference type="FunFam" id="3.30.2160.10:FF:000002">
    <property type="entry name" value="Putative Ubiquitin-protein ligase E3C"/>
    <property type="match status" value="1"/>
</dbReference>
<dbReference type="InParanoid" id="G7E9I7"/>
<dbReference type="EC" id="2.3.2.26" evidence="2"/>
<dbReference type="CDD" id="cd00078">
    <property type="entry name" value="HECTc"/>
    <property type="match status" value="1"/>
</dbReference>
<dbReference type="PANTHER" id="PTHR45700">
    <property type="entry name" value="UBIQUITIN-PROTEIN LIGASE E3C"/>
    <property type="match status" value="1"/>
</dbReference>
<dbReference type="Gene3D" id="3.30.2410.10">
    <property type="entry name" value="Hect, E3 ligase catalytic domain"/>
    <property type="match status" value="1"/>
</dbReference>
<dbReference type="SMART" id="SM00119">
    <property type="entry name" value="HECTc"/>
    <property type="match status" value="1"/>
</dbReference>
<proteinExistence type="predicted"/>
<dbReference type="Gene3D" id="3.30.2160.10">
    <property type="entry name" value="Hect, E3 ligase catalytic domain"/>
    <property type="match status" value="1"/>
</dbReference>
<evidence type="ECO:0000256" key="1">
    <source>
        <dbReference type="ARBA" id="ARBA00000885"/>
    </source>
</evidence>
<dbReference type="Gene3D" id="3.90.1750.10">
    <property type="entry name" value="Hect, E3 ligase catalytic domains"/>
    <property type="match status" value="1"/>
</dbReference>
<name>G7E9I7_MIXOS</name>
<dbReference type="PANTHER" id="PTHR45700:SF2">
    <property type="entry name" value="UBIQUITIN-PROTEIN LIGASE E3C"/>
    <property type="match status" value="1"/>
</dbReference>
<feature type="region of interest" description="Disordered" evidence="6">
    <location>
        <begin position="1"/>
        <end position="60"/>
    </location>
</feature>
<keyword evidence="3" id="KW-0808">Transferase</keyword>
<comment type="catalytic activity">
    <reaction evidence="1">
        <text>S-ubiquitinyl-[E2 ubiquitin-conjugating enzyme]-L-cysteine + [acceptor protein]-L-lysine = [E2 ubiquitin-conjugating enzyme]-L-cysteine + N(6)-ubiquitinyl-[acceptor protein]-L-lysine.</text>
        <dbReference type="EC" id="2.3.2.26"/>
    </reaction>
</comment>
<evidence type="ECO:0000259" key="7">
    <source>
        <dbReference type="PROSITE" id="PS50237"/>
    </source>
</evidence>
<feature type="compositionally biased region" description="Low complexity" evidence="6">
    <location>
        <begin position="20"/>
        <end position="29"/>
    </location>
</feature>
<dbReference type="Pfam" id="PF00632">
    <property type="entry name" value="HECT"/>
    <property type="match status" value="1"/>
</dbReference>
<sequence length="1118" mass="124145">MSRLQANFTGQARPKREINLGGSSTSSTLRSDGMQLDGPLASTSGHASSTPAAGSTIGRLRLEREARERQRLQKLAVARIESFWTGRRAAANLRRTYRARFDLLLAQVNDTEPPSPATDPASQARPRRTVELTRHLVHAFASGEAQDARRLAAWARYIMSDVASSKQTKGKAITPSILAEPIRVTELASSWLTNLWLACINLLRQLAHRPRAPSNLLFLEVLKYATDSTKWEMQLPSRGASACAALTRALLMRCSFFELLSTFLRAQGGQQGTAALRSSTSVIVINVFGSVDAAKQIQQSALRSLLSNWLSIPNLAQELPQTALKSQQEAVVREIPLLEADSLPIVANALQTVDTATRAHLASNIVSLLHDQVTRFDKSQFKAYLDLLITTLSAFSAASLDAKQAVVTDGIQAGLARQLAGHGDGSEDDDELQDQKMELDMPGDSSLNTADKTSIARLASVQHIASLQAAAARYVNTTQDEFVSLMVSLIVAWPSRKDEILTALLHTSSRGAGLVRETWRSSVRPSALARALSVQREGLSSVLSALKEPSFARTWPALILLLDMYNRLLLTIGDDDFFEAGPRNPLQIEDIVMLSALARNIAFALYWTEGQTDVRTMKVAGTSVSYDSIRRTATFFLQNIHARDSRRPFVPEDHWLMTDQFDLDSFVSSALTEERKLDDEEAISVPSPMRYPRRAYGPAHPSPAARHRSSFNKQASYVSPRLGVLNNIPFVIPFNTRAEIFRHFVENDREKLGDGHWFRGARRAIIRRDHVADDGFAHLAKLGKELKHRMQITFVDVFGEEEAGIDGGGLTKEFLTSLGKEVFDTDRGLWRANAKQELYPSPSLYARGSDQLAWFRFLGQITGKALYDGILVNTPFADFFLAKWLGRSNFLDDLASLDPELYQGLVFLKNYAGNVEKDLALTFSVTDEEFGESRTIDLIPDGSNVAVTASNRIRYITLVSHYRLNYQIREQSEAFTAGLFDIIEPRWLRLFNQSELRLICSGTNSEIDLEDLRRNTVYGRLDEGGDLVRWFWSTVKAFSQAEKEALLSFVTSCPRPPLLGFKELRPSFCIQAGENDPGRLPTASTCVNLLKLPAYTSPDTLRQKLLTAIQSKAGFDMS</sequence>
<feature type="domain" description="HECT" evidence="7">
    <location>
        <begin position="786"/>
        <end position="1118"/>
    </location>
</feature>
<gene>
    <name evidence="8" type="primary">Mo06001</name>
    <name evidence="8" type="ORF">E5Q_06001</name>
</gene>
<dbReference type="InterPro" id="IPR000569">
    <property type="entry name" value="HECT_dom"/>
</dbReference>
<dbReference type="OrthoDB" id="8068875at2759"/>
<feature type="compositionally biased region" description="Polar residues" evidence="6">
    <location>
        <begin position="41"/>
        <end position="53"/>
    </location>
</feature>
<protein>
    <recommendedName>
        <fullName evidence="2">HECT-type E3 ubiquitin transferase</fullName>
        <ecNumber evidence="2">2.3.2.26</ecNumber>
    </recommendedName>
</protein>
<dbReference type="OMA" id="ARIESFW"/>
<dbReference type="GO" id="GO:0000209">
    <property type="term" value="P:protein polyubiquitination"/>
    <property type="evidence" value="ECO:0007669"/>
    <property type="project" value="InterPro"/>
</dbReference>
<reference evidence="8 9" key="1">
    <citation type="journal article" date="2011" name="J. Gen. Appl. Microbiol.">
        <title>Draft genome sequencing of the enigmatic basidiomycete Mixia osmundae.</title>
        <authorList>
            <person name="Nishida H."/>
            <person name="Nagatsuka Y."/>
            <person name="Sugiyama J."/>
        </authorList>
    </citation>
    <scope>NUCLEOTIDE SEQUENCE [LARGE SCALE GENOMIC DNA]</scope>
    <source>
        <strain evidence="9">CBS 9802 / IAM 14324 / JCM 22182 / KY 12970</strain>
    </source>
</reference>
<dbReference type="GO" id="GO:0006511">
    <property type="term" value="P:ubiquitin-dependent protein catabolic process"/>
    <property type="evidence" value="ECO:0007669"/>
    <property type="project" value="TreeGrafter"/>
</dbReference>
<dbReference type="InterPro" id="IPR044611">
    <property type="entry name" value="E3A/B/C-like"/>
</dbReference>
<dbReference type="FunFam" id="3.30.2410.10:FF:000011">
    <property type="entry name" value="Putative Ubiquitin-protein ligase E3C"/>
    <property type="match status" value="1"/>
</dbReference>
<reference evidence="8 9" key="2">
    <citation type="journal article" date="2012" name="Open Biol.">
        <title>Characteristics of nucleosomes and linker DNA regions on the genome of the basidiomycete Mixia osmundae revealed by mono- and dinucleosome mapping.</title>
        <authorList>
            <person name="Nishida H."/>
            <person name="Kondo S."/>
            <person name="Matsumoto T."/>
            <person name="Suzuki Y."/>
            <person name="Yoshikawa H."/>
            <person name="Taylor T.D."/>
            <person name="Sugiyama J."/>
        </authorList>
    </citation>
    <scope>NUCLEOTIDE SEQUENCE [LARGE SCALE GENOMIC DNA]</scope>
    <source>
        <strain evidence="9">CBS 9802 / IAM 14324 / JCM 22182 / KY 12970</strain>
    </source>
</reference>
<dbReference type="RefSeq" id="XP_014568549.1">
    <property type="nucleotide sequence ID" value="XM_014713063.1"/>
</dbReference>
<dbReference type="PROSITE" id="PS50237">
    <property type="entry name" value="HECT"/>
    <property type="match status" value="1"/>
</dbReference>
<evidence type="ECO:0000256" key="6">
    <source>
        <dbReference type="SAM" id="MobiDB-lite"/>
    </source>
</evidence>
<evidence type="ECO:0000256" key="2">
    <source>
        <dbReference type="ARBA" id="ARBA00012485"/>
    </source>
</evidence>
<evidence type="ECO:0000256" key="5">
    <source>
        <dbReference type="PROSITE-ProRule" id="PRU00104"/>
    </source>
</evidence>
<feature type="region of interest" description="Disordered" evidence="6">
    <location>
        <begin position="690"/>
        <end position="709"/>
    </location>
</feature>
<feature type="active site" description="Glycyl thioester intermediate" evidence="5">
    <location>
        <position position="1086"/>
    </location>
</feature>
<evidence type="ECO:0000313" key="9">
    <source>
        <dbReference type="Proteomes" id="UP000009131"/>
    </source>
</evidence>